<evidence type="ECO:0000256" key="2">
    <source>
        <dbReference type="ARBA" id="ARBA00023125"/>
    </source>
</evidence>
<dbReference type="PANTHER" id="PTHR30055">
    <property type="entry name" value="HTH-TYPE TRANSCRIPTIONAL REGULATOR RUTR"/>
    <property type="match status" value="1"/>
</dbReference>
<feature type="region of interest" description="Disordered" evidence="5">
    <location>
        <begin position="1"/>
        <end position="29"/>
    </location>
</feature>
<proteinExistence type="predicted"/>
<dbReference type="InterPro" id="IPR009057">
    <property type="entry name" value="Homeodomain-like_sf"/>
</dbReference>
<reference evidence="8" key="1">
    <citation type="journal article" date="2019" name="Int. J. Syst. Evol. Microbiol.">
        <title>The Global Catalogue of Microorganisms (GCM) 10K type strain sequencing project: providing services to taxonomists for standard genome sequencing and annotation.</title>
        <authorList>
            <consortium name="The Broad Institute Genomics Platform"/>
            <consortium name="The Broad Institute Genome Sequencing Center for Infectious Disease"/>
            <person name="Wu L."/>
            <person name="Ma J."/>
        </authorList>
    </citation>
    <scope>NUCLEOTIDE SEQUENCE [LARGE SCALE GENOMIC DNA]</scope>
    <source>
        <strain evidence="8">JCM 9377</strain>
    </source>
</reference>
<evidence type="ECO:0000256" key="3">
    <source>
        <dbReference type="ARBA" id="ARBA00023163"/>
    </source>
</evidence>
<organism evidence="7 8">
    <name type="scientific">Actinocorallia longicatena</name>
    <dbReference type="NCBI Taxonomy" id="111803"/>
    <lineage>
        <taxon>Bacteria</taxon>
        <taxon>Bacillati</taxon>
        <taxon>Actinomycetota</taxon>
        <taxon>Actinomycetes</taxon>
        <taxon>Streptosporangiales</taxon>
        <taxon>Thermomonosporaceae</taxon>
        <taxon>Actinocorallia</taxon>
    </lineage>
</organism>
<keyword evidence="3" id="KW-0804">Transcription</keyword>
<dbReference type="Gene3D" id="1.10.357.10">
    <property type="entry name" value="Tetracycline Repressor, domain 2"/>
    <property type="match status" value="1"/>
</dbReference>
<dbReference type="PROSITE" id="PS50977">
    <property type="entry name" value="HTH_TETR_2"/>
    <property type="match status" value="1"/>
</dbReference>
<evidence type="ECO:0000259" key="6">
    <source>
        <dbReference type="PROSITE" id="PS50977"/>
    </source>
</evidence>
<dbReference type="Pfam" id="PF00440">
    <property type="entry name" value="TetR_N"/>
    <property type="match status" value="1"/>
</dbReference>
<feature type="domain" description="HTH tetR-type" evidence="6">
    <location>
        <begin position="54"/>
        <end position="114"/>
    </location>
</feature>
<evidence type="ECO:0000313" key="8">
    <source>
        <dbReference type="Proteomes" id="UP001501237"/>
    </source>
</evidence>
<evidence type="ECO:0000313" key="7">
    <source>
        <dbReference type="EMBL" id="GAA3207434.1"/>
    </source>
</evidence>
<dbReference type="InterPro" id="IPR050109">
    <property type="entry name" value="HTH-type_TetR-like_transc_reg"/>
</dbReference>
<evidence type="ECO:0000256" key="1">
    <source>
        <dbReference type="ARBA" id="ARBA00023015"/>
    </source>
</evidence>
<dbReference type="InterPro" id="IPR036271">
    <property type="entry name" value="Tet_transcr_reg_TetR-rel_C_sf"/>
</dbReference>
<evidence type="ECO:0000256" key="4">
    <source>
        <dbReference type="PROSITE-ProRule" id="PRU00335"/>
    </source>
</evidence>
<feature type="compositionally biased region" description="Basic residues" evidence="5">
    <location>
        <begin position="18"/>
        <end position="28"/>
    </location>
</feature>
<keyword evidence="1" id="KW-0805">Transcription regulation</keyword>
<dbReference type="SUPFAM" id="SSF46689">
    <property type="entry name" value="Homeodomain-like"/>
    <property type="match status" value="1"/>
</dbReference>
<keyword evidence="2 4" id="KW-0238">DNA-binding</keyword>
<dbReference type="PRINTS" id="PR00455">
    <property type="entry name" value="HTHTETR"/>
</dbReference>
<keyword evidence="8" id="KW-1185">Reference proteome</keyword>
<dbReference type="PANTHER" id="PTHR30055:SF234">
    <property type="entry name" value="HTH-TYPE TRANSCRIPTIONAL REGULATOR BETI"/>
    <property type="match status" value="1"/>
</dbReference>
<protein>
    <recommendedName>
        <fullName evidence="6">HTH tetR-type domain-containing protein</fullName>
    </recommendedName>
</protein>
<comment type="caution">
    <text evidence="7">The sequence shown here is derived from an EMBL/GenBank/DDBJ whole genome shotgun (WGS) entry which is preliminary data.</text>
</comment>
<dbReference type="EMBL" id="BAAAUV010000005">
    <property type="protein sequence ID" value="GAA3207434.1"/>
    <property type="molecule type" value="Genomic_DNA"/>
</dbReference>
<sequence length="253" mass="26513">MGSVPEVVKGPSSGRARPGGRRPRRTMARGRLVEGDAVSEGVASLGRPVGSRGEDTRERIIAATMQCVAEMGYARATIREIARAADMTSGSLYHYFPNKAEIVKAAYLEVGQATMPGLAAAVDRADGLVGKLVALIDQGAQIVQDYPHAVAFDRAVRAPGTDRAVLSKISDSIFASLREIVEAVIVQAHRDGELNPDVTPGGAANAVFAIMRGLYDDAALTGARDFRATVQALQLLFQGRLITGPGFPSGAGG</sequence>
<name>A0ABP6Q6N8_9ACTN</name>
<dbReference type="SUPFAM" id="SSF48498">
    <property type="entry name" value="Tetracyclin repressor-like, C-terminal domain"/>
    <property type="match status" value="1"/>
</dbReference>
<evidence type="ECO:0000256" key="5">
    <source>
        <dbReference type="SAM" id="MobiDB-lite"/>
    </source>
</evidence>
<dbReference type="Proteomes" id="UP001501237">
    <property type="component" value="Unassembled WGS sequence"/>
</dbReference>
<feature type="DNA-binding region" description="H-T-H motif" evidence="4">
    <location>
        <begin position="77"/>
        <end position="96"/>
    </location>
</feature>
<accession>A0ABP6Q6N8</accession>
<dbReference type="InterPro" id="IPR001647">
    <property type="entry name" value="HTH_TetR"/>
</dbReference>
<gene>
    <name evidence="7" type="ORF">GCM10010468_23640</name>
</gene>